<dbReference type="HOGENOM" id="CLU_619920_0_0_1"/>
<evidence type="ECO:0000313" key="1">
    <source>
        <dbReference type="EMBL" id="CEJ90541.1"/>
    </source>
</evidence>
<name>A0A0A1T092_9HYPO</name>
<sequence>MVNATELPVEIISAIFYFVEAPRLPGTSAASSRTRLGQYVGICKAWQPVIEERVFEFIRLNSARVKEASTILCRRCRFIRQIQLTVQLHGSRAEDVFVQYNNAVVHLFAIFADNATTRHKIPLPPLKFRISCSELSIGEQQIYLGDIGHGHPPMRIMPSSFEDIPTIQQLDELHIESTSMLAYTVLAAMCRISSRLPNLRVWSFVVPDGATPPLSHLKIRLELGLDQLPTSLESFQFCYRIPPDQLDTEQHQSLSKSLYQLAMRPAMRLFHINGPFETSLIGDWPGLPGAFSEMTEFVVSMNAETPSGVQLLLPETHDFVPQGRDTRTIQYNQRTETLYTGSDFSIVNEAVMNPILVRAAAMASKMPRLQRFSIQLLSRYTFKVAYKHGHLAVHNHHLYIPPPDVLRAWHSATTANLGQHEALSVMITSSGHRLPDFKIGET</sequence>
<gene>
    <name evidence="1" type="ORF">VHEMI06318</name>
</gene>
<proteinExistence type="predicted"/>
<evidence type="ECO:0000313" key="2">
    <source>
        <dbReference type="Proteomes" id="UP000039046"/>
    </source>
</evidence>
<organism evidence="1 2">
    <name type="scientific">[Torrubiella] hemipterigena</name>
    <dbReference type="NCBI Taxonomy" id="1531966"/>
    <lineage>
        <taxon>Eukaryota</taxon>
        <taxon>Fungi</taxon>
        <taxon>Dikarya</taxon>
        <taxon>Ascomycota</taxon>
        <taxon>Pezizomycotina</taxon>
        <taxon>Sordariomycetes</taxon>
        <taxon>Hypocreomycetidae</taxon>
        <taxon>Hypocreales</taxon>
        <taxon>Clavicipitaceae</taxon>
        <taxon>Clavicipitaceae incertae sedis</taxon>
        <taxon>'Torrubiella' clade</taxon>
    </lineage>
</organism>
<keyword evidence="2" id="KW-1185">Reference proteome</keyword>
<accession>A0A0A1T092</accession>
<dbReference type="AlphaFoldDB" id="A0A0A1T092"/>
<dbReference type="EMBL" id="CDHN01000003">
    <property type="protein sequence ID" value="CEJ90541.1"/>
    <property type="molecule type" value="Genomic_DNA"/>
</dbReference>
<protein>
    <submittedName>
        <fullName evidence="1">Uncharacterized protein</fullName>
    </submittedName>
</protein>
<reference evidence="1 2" key="1">
    <citation type="journal article" date="2015" name="Genome Announc.">
        <title>Draft Genome Sequence and Gene Annotation of the Entomopathogenic Fungus Verticillium hemipterigenum.</title>
        <authorList>
            <person name="Horn F."/>
            <person name="Habel A."/>
            <person name="Scharf D.H."/>
            <person name="Dworschak J."/>
            <person name="Brakhage A.A."/>
            <person name="Guthke R."/>
            <person name="Hertweck C."/>
            <person name="Linde J."/>
        </authorList>
    </citation>
    <scope>NUCLEOTIDE SEQUENCE [LARGE SCALE GENOMIC DNA]</scope>
</reference>
<dbReference type="Proteomes" id="UP000039046">
    <property type="component" value="Unassembled WGS sequence"/>
</dbReference>